<dbReference type="PANTHER" id="PTHR11373">
    <property type="entry name" value="DEOXYNUCLEOSIDE TRIPHOSPHATE TRIPHOSPHOHYDROLASE"/>
    <property type="match status" value="1"/>
</dbReference>
<evidence type="ECO:0000313" key="3">
    <source>
        <dbReference type="Proteomes" id="UP000535908"/>
    </source>
</evidence>
<dbReference type="CDD" id="cd00077">
    <property type="entry name" value="HDc"/>
    <property type="match status" value="1"/>
</dbReference>
<dbReference type="Gene3D" id="1.10.3210.10">
    <property type="entry name" value="Hypothetical protein af1432"/>
    <property type="match status" value="1"/>
</dbReference>
<dbReference type="RefSeq" id="WP_185526232.1">
    <property type="nucleotide sequence ID" value="NZ_JAARWN010000009.1"/>
</dbReference>
<accession>A0A7X1CQ67</accession>
<sequence length="324" mass="37313">MNVYSDPLYGEYALESVLVDLINSSLVQRLKKIHQGGASYLVNPKWNVTRYEHSIGVMLLIRKLGGSLEEQIAGLLHDVSHTAFSHVIDLSLGLGNEDYHDKIFSKVIFNSEIPHILQKYSYNITELLSQKWPLLDMEAPFLSVDRIDYTLRDMYTYQNISLKQCHNFIESLIVKETYIVCNSLSQCIWFVRVYKKEVIDFFYDPLNVYAYELLSTALTIGLEKKIISYDDLLKTDDDIILLLSSSKNDDIQGLLKKISKNAVIIHDSVNFDIHQKKKIRIVDPLVLIDNKVNIASHFSPEISEINENILKFSKVGVYLKIKNY</sequence>
<dbReference type="InterPro" id="IPR006674">
    <property type="entry name" value="HD_domain"/>
</dbReference>
<dbReference type="SUPFAM" id="SSF109604">
    <property type="entry name" value="HD-domain/PDEase-like"/>
    <property type="match status" value="1"/>
</dbReference>
<dbReference type="FunFam" id="1.10.3210.10:FF:000026">
    <property type="entry name" value="Metal-dependent phosphohydrolase"/>
    <property type="match status" value="1"/>
</dbReference>
<dbReference type="GO" id="GO:0008832">
    <property type="term" value="F:dGTPase activity"/>
    <property type="evidence" value="ECO:0007669"/>
    <property type="project" value="TreeGrafter"/>
</dbReference>
<dbReference type="InterPro" id="IPR003607">
    <property type="entry name" value="HD/PDEase_dom"/>
</dbReference>
<dbReference type="Proteomes" id="UP000535908">
    <property type="component" value="Unassembled WGS sequence"/>
</dbReference>
<gene>
    <name evidence="2" type="ORF">HCA69_10065</name>
</gene>
<evidence type="ECO:0000313" key="2">
    <source>
        <dbReference type="EMBL" id="MBC1936712.1"/>
    </source>
</evidence>
<dbReference type="SMART" id="SM00471">
    <property type="entry name" value="HDc"/>
    <property type="match status" value="1"/>
</dbReference>
<feature type="domain" description="HD" evidence="1">
    <location>
        <begin position="50"/>
        <end position="150"/>
    </location>
</feature>
<dbReference type="EMBL" id="JAARWN010000009">
    <property type="protein sequence ID" value="MBC1936712.1"/>
    <property type="molecule type" value="Genomic_DNA"/>
</dbReference>
<dbReference type="PANTHER" id="PTHR11373:SF41">
    <property type="entry name" value="METAL-DEPENDENT PHOSPHOHYDROLASE"/>
    <property type="match status" value="1"/>
</dbReference>
<evidence type="ECO:0000259" key="1">
    <source>
        <dbReference type="PROSITE" id="PS51831"/>
    </source>
</evidence>
<dbReference type="InterPro" id="IPR050135">
    <property type="entry name" value="dGTPase-like"/>
</dbReference>
<name>A0A7X1CQ67_9LIST</name>
<dbReference type="AlphaFoldDB" id="A0A7X1CQ67"/>
<dbReference type="GO" id="GO:0006203">
    <property type="term" value="P:dGTP catabolic process"/>
    <property type="evidence" value="ECO:0007669"/>
    <property type="project" value="TreeGrafter"/>
</dbReference>
<dbReference type="PROSITE" id="PS51831">
    <property type="entry name" value="HD"/>
    <property type="match status" value="1"/>
</dbReference>
<protein>
    <submittedName>
        <fullName evidence="2">HD domain-containing protein</fullName>
    </submittedName>
</protein>
<dbReference type="Pfam" id="PF01966">
    <property type="entry name" value="HD"/>
    <property type="match status" value="1"/>
</dbReference>
<reference evidence="2 3" key="1">
    <citation type="submission" date="2020-03" db="EMBL/GenBank/DDBJ databases">
        <title>Soil Listeria distribution.</title>
        <authorList>
            <person name="Liao J."/>
            <person name="Wiedmann M."/>
        </authorList>
    </citation>
    <scope>NUCLEOTIDE SEQUENCE [LARGE SCALE GENOMIC DNA]</scope>
    <source>
        <strain evidence="2 3">FSL L7-0741</strain>
    </source>
</reference>
<proteinExistence type="predicted"/>
<comment type="caution">
    <text evidence="2">The sequence shown here is derived from an EMBL/GenBank/DDBJ whole genome shotgun (WGS) entry which is preliminary data.</text>
</comment>
<organism evidence="2 3">
    <name type="scientific">Listeria grandensis</name>
    <dbReference type="NCBI Taxonomy" id="1494963"/>
    <lineage>
        <taxon>Bacteria</taxon>
        <taxon>Bacillati</taxon>
        <taxon>Bacillota</taxon>
        <taxon>Bacilli</taxon>
        <taxon>Bacillales</taxon>
        <taxon>Listeriaceae</taxon>
        <taxon>Listeria</taxon>
    </lineage>
</organism>